<keyword evidence="3" id="KW-0472">Membrane</keyword>
<evidence type="ECO:0000313" key="5">
    <source>
        <dbReference type="Proteomes" id="UP001161423"/>
    </source>
</evidence>
<sequence length="292" mass="33092">MQNLKYILSHWLTITVLCSSTLLLLSHTHTEAEIKNVPKWDINSHYDVGKPVKISGIEDNLSGLTYHPESDHLFAVVNHPTQLIELTKQGDIVRRIHLDGFVDTESVDYLGKNTFVVSEERRQQLVFFSINDATTKVSYDKSERLPMNWAEHSNRGVEGVAWSAQYGFFVLQEEPPRILNHVLHHTETSIDVEKLNHSLPDHVDDLAGISLFYAEQQPFLLVLSEASNALHMINLSGDKVASLSLKTGPFNFWPIMKQPEGVAVDNDGHIYIVGEPNQMLKLNRKTTLKQSF</sequence>
<keyword evidence="2" id="KW-1003">Cell membrane</keyword>
<organism evidence="4 5">
    <name type="scientific">Methylophaga thalassica</name>
    <dbReference type="NCBI Taxonomy" id="40223"/>
    <lineage>
        <taxon>Bacteria</taxon>
        <taxon>Pseudomonadati</taxon>
        <taxon>Pseudomonadota</taxon>
        <taxon>Gammaproteobacteria</taxon>
        <taxon>Thiotrichales</taxon>
        <taxon>Piscirickettsiaceae</taxon>
        <taxon>Methylophaga</taxon>
    </lineage>
</organism>
<keyword evidence="5" id="KW-1185">Reference proteome</keyword>
<dbReference type="InterPro" id="IPR009722">
    <property type="entry name" value="YjiK/CarP"/>
</dbReference>
<protein>
    <submittedName>
        <fullName evidence="4">Uncharacterized protein</fullName>
    </submittedName>
</protein>
<proteinExistence type="predicted"/>
<comment type="subcellular location">
    <subcellularLocation>
        <location evidence="1">Cell membrane</location>
    </subcellularLocation>
</comment>
<dbReference type="SUPFAM" id="SSF50956">
    <property type="entry name" value="Thermostable phytase (3-phytase)"/>
    <property type="match status" value="1"/>
</dbReference>
<name>A0ABQ5TX43_9GAMM</name>
<accession>A0ABQ5TX43</accession>
<evidence type="ECO:0000313" key="4">
    <source>
        <dbReference type="EMBL" id="GLQ00163.1"/>
    </source>
</evidence>
<dbReference type="RefSeq" id="WP_284723253.1">
    <property type="nucleotide sequence ID" value="NZ_BSND01000005.1"/>
</dbReference>
<dbReference type="EMBL" id="BSND01000005">
    <property type="protein sequence ID" value="GLQ00163.1"/>
    <property type="molecule type" value="Genomic_DNA"/>
</dbReference>
<comment type="caution">
    <text evidence="4">The sequence shown here is derived from an EMBL/GenBank/DDBJ whole genome shotgun (WGS) entry which is preliminary data.</text>
</comment>
<reference evidence="4" key="2">
    <citation type="submission" date="2023-01" db="EMBL/GenBank/DDBJ databases">
        <title>Draft genome sequence of Methylophaga thalassica strain NBRC 102424.</title>
        <authorList>
            <person name="Sun Q."/>
            <person name="Mori K."/>
        </authorList>
    </citation>
    <scope>NUCLEOTIDE SEQUENCE</scope>
    <source>
        <strain evidence="4">NBRC 102424</strain>
    </source>
</reference>
<gene>
    <name evidence="4" type="primary">yjiK</name>
    <name evidence="4" type="ORF">GCM10007891_20160</name>
</gene>
<dbReference type="Proteomes" id="UP001161423">
    <property type="component" value="Unassembled WGS sequence"/>
</dbReference>
<reference evidence="4" key="1">
    <citation type="journal article" date="2014" name="Int. J. Syst. Evol. Microbiol.">
        <title>Complete genome of a new Firmicutes species belonging to the dominant human colonic microbiota ('Ruminococcus bicirculans') reveals two chromosomes and a selective capacity to utilize plant glucans.</title>
        <authorList>
            <consortium name="NISC Comparative Sequencing Program"/>
            <person name="Wegmann U."/>
            <person name="Louis P."/>
            <person name="Goesmann A."/>
            <person name="Henrissat B."/>
            <person name="Duncan S.H."/>
            <person name="Flint H.J."/>
        </authorList>
    </citation>
    <scope>NUCLEOTIDE SEQUENCE</scope>
    <source>
        <strain evidence="4">NBRC 102424</strain>
    </source>
</reference>
<evidence type="ECO:0000256" key="3">
    <source>
        <dbReference type="ARBA" id="ARBA00023136"/>
    </source>
</evidence>
<evidence type="ECO:0000256" key="1">
    <source>
        <dbReference type="ARBA" id="ARBA00004236"/>
    </source>
</evidence>
<dbReference type="Pfam" id="PF06977">
    <property type="entry name" value="SdiA-regulated"/>
    <property type="match status" value="1"/>
</dbReference>
<dbReference type="CDD" id="cd09971">
    <property type="entry name" value="SdiA-regulated"/>
    <property type="match status" value="1"/>
</dbReference>
<evidence type="ECO:0000256" key="2">
    <source>
        <dbReference type="ARBA" id="ARBA00022475"/>
    </source>
</evidence>